<dbReference type="PANTHER" id="PTHR43298:SF2">
    <property type="entry name" value="FMN_FAD EXPORTER YEEO-RELATED"/>
    <property type="match status" value="1"/>
</dbReference>
<dbReference type="GO" id="GO:0042910">
    <property type="term" value="F:xenobiotic transmembrane transporter activity"/>
    <property type="evidence" value="ECO:0007669"/>
    <property type="project" value="InterPro"/>
</dbReference>
<feature type="transmembrane region" description="Helical" evidence="13">
    <location>
        <begin position="138"/>
        <end position="159"/>
    </location>
</feature>
<evidence type="ECO:0000256" key="8">
    <source>
        <dbReference type="ARBA" id="ARBA00022692"/>
    </source>
</evidence>
<dbReference type="InterPro" id="IPR048279">
    <property type="entry name" value="MdtK-like"/>
</dbReference>
<feature type="transmembrane region" description="Helical" evidence="13">
    <location>
        <begin position="290"/>
        <end position="308"/>
    </location>
</feature>
<dbReference type="RefSeq" id="WP_092562678.1">
    <property type="nucleotide sequence ID" value="NZ_FOYZ01000014.1"/>
</dbReference>
<evidence type="ECO:0000256" key="11">
    <source>
        <dbReference type="ARBA" id="ARBA00023136"/>
    </source>
</evidence>
<comment type="function">
    <text evidence="1">Multidrug efflux pump.</text>
</comment>
<dbReference type="NCBIfam" id="TIGR00797">
    <property type="entry name" value="matE"/>
    <property type="match status" value="1"/>
</dbReference>
<feature type="transmembrane region" description="Helical" evidence="13">
    <location>
        <begin position="329"/>
        <end position="352"/>
    </location>
</feature>
<protein>
    <recommendedName>
        <fullName evidence="4">Probable multidrug resistance protein NorM</fullName>
    </recommendedName>
    <alternativeName>
        <fullName evidence="12">Multidrug-efflux transporter</fullName>
    </alternativeName>
</protein>
<keyword evidence="8 13" id="KW-0812">Transmembrane</keyword>
<dbReference type="OrthoDB" id="9811110at2"/>
<proteinExistence type="inferred from homology"/>
<feature type="transmembrane region" description="Helical" evidence="13">
    <location>
        <begin position="93"/>
        <end position="118"/>
    </location>
</feature>
<accession>A0A1I6L6C0</accession>
<keyword evidence="10" id="KW-0406">Ion transport</keyword>
<dbReference type="PANTHER" id="PTHR43298">
    <property type="entry name" value="MULTIDRUG RESISTANCE PROTEIN NORM-RELATED"/>
    <property type="match status" value="1"/>
</dbReference>
<evidence type="ECO:0000313" key="14">
    <source>
        <dbReference type="EMBL" id="SFR99009.1"/>
    </source>
</evidence>
<name>A0A1I6L6C0_9FIRM</name>
<feature type="transmembrane region" description="Helical" evidence="13">
    <location>
        <begin position="58"/>
        <end position="81"/>
    </location>
</feature>
<feature type="transmembrane region" description="Helical" evidence="13">
    <location>
        <begin position="171"/>
        <end position="191"/>
    </location>
</feature>
<evidence type="ECO:0000256" key="7">
    <source>
        <dbReference type="ARBA" id="ARBA00022475"/>
    </source>
</evidence>
<gene>
    <name evidence="14" type="ORF">SAMN05661086_03085</name>
</gene>
<keyword evidence="5" id="KW-0813">Transport</keyword>
<keyword evidence="7" id="KW-1003">Cell membrane</keyword>
<keyword evidence="6" id="KW-0050">Antiport</keyword>
<dbReference type="AlphaFoldDB" id="A0A1I6L6C0"/>
<evidence type="ECO:0000256" key="12">
    <source>
        <dbReference type="ARBA" id="ARBA00031636"/>
    </source>
</evidence>
<dbReference type="GO" id="GO:0006811">
    <property type="term" value="P:monoatomic ion transport"/>
    <property type="evidence" value="ECO:0007669"/>
    <property type="project" value="UniProtKB-KW"/>
</dbReference>
<dbReference type="Pfam" id="PF01554">
    <property type="entry name" value="MatE"/>
    <property type="match status" value="2"/>
</dbReference>
<evidence type="ECO:0000256" key="2">
    <source>
        <dbReference type="ARBA" id="ARBA00004651"/>
    </source>
</evidence>
<comment type="subcellular location">
    <subcellularLocation>
        <location evidence="2">Cell membrane</location>
        <topology evidence="2">Multi-pass membrane protein</topology>
    </subcellularLocation>
</comment>
<feature type="transmembrane region" description="Helical" evidence="13">
    <location>
        <begin position="197"/>
        <end position="223"/>
    </location>
</feature>
<evidence type="ECO:0000313" key="15">
    <source>
        <dbReference type="Proteomes" id="UP000199659"/>
    </source>
</evidence>
<sequence>MNKKDVMIKEDSTKDIVKKIIKLAIPASLEMIFQNLLGLIDIVFISALGDDAMAGVSLVNQIITLLLLVFGTLGVGGSILIAQYYGKKDKDSIVTIVGQLFLFGLSVSAITIILLTLFQQRILTGIGVTKEVMGFAEIYFRIVIISMPVAVFINLLTSVLRAVGNTRTSMLSNVTSLAVNTVLNYVLIFGIGSLKGFGIAGAAYATLISRCVGFIILTTYLLFFNKEFDMKIKAFIQFNKEKFLHMCKLSIPVTVGEGVWAAGSFLYTLLHTRIGTTALVANQMLFSVEEIFIMFSFGLSVAGLTVVGQEIGRKNYDLMHLKAKIILKTGFVSSVIFGILFFITSFFLSLIYSHVAEASIQLAVIAIHINALFQPIKVTNLILGNGILKGGGDTSCVMIIDTIVVTIGVITAYILGYGFELGFLGVFFGKLIEEIIRFLFMMGRYKSDKWFKLLV</sequence>
<dbReference type="PIRSF" id="PIRSF006603">
    <property type="entry name" value="DinF"/>
    <property type="match status" value="1"/>
</dbReference>
<dbReference type="EMBL" id="FOYZ01000014">
    <property type="protein sequence ID" value="SFR99009.1"/>
    <property type="molecule type" value="Genomic_DNA"/>
</dbReference>
<dbReference type="GO" id="GO:0015297">
    <property type="term" value="F:antiporter activity"/>
    <property type="evidence" value="ECO:0007669"/>
    <property type="project" value="UniProtKB-KW"/>
</dbReference>
<dbReference type="STRING" id="37658.SAMN05661086_03085"/>
<keyword evidence="15" id="KW-1185">Reference proteome</keyword>
<evidence type="ECO:0000256" key="3">
    <source>
        <dbReference type="ARBA" id="ARBA00010199"/>
    </source>
</evidence>
<comment type="similarity">
    <text evidence="3">Belongs to the multi antimicrobial extrusion (MATE) (TC 2.A.66.1) family.</text>
</comment>
<feature type="transmembrane region" description="Helical" evidence="13">
    <location>
        <begin position="249"/>
        <end position="270"/>
    </location>
</feature>
<dbReference type="InterPro" id="IPR050222">
    <property type="entry name" value="MATE_MdtK"/>
</dbReference>
<evidence type="ECO:0000256" key="1">
    <source>
        <dbReference type="ARBA" id="ARBA00003408"/>
    </source>
</evidence>
<dbReference type="GO" id="GO:0005886">
    <property type="term" value="C:plasma membrane"/>
    <property type="evidence" value="ECO:0007669"/>
    <property type="project" value="UniProtKB-SubCell"/>
</dbReference>
<organism evidence="14 15">
    <name type="scientific">Anaeromicropila populeti</name>
    <dbReference type="NCBI Taxonomy" id="37658"/>
    <lineage>
        <taxon>Bacteria</taxon>
        <taxon>Bacillati</taxon>
        <taxon>Bacillota</taxon>
        <taxon>Clostridia</taxon>
        <taxon>Lachnospirales</taxon>
        <taxon>Lachnospiraceae</taxon>
        <taxon>Anaeromicropila</taxon>
    </lineage>
</organism>
<evidence type="ECO:0000256" key="13">
    <source>
        <dbReference type="SAM" id="Phobius"/>
    </source>
</evidence>
<feature type="transmembrane region" description="Helical" evidence="13">
    <location>
        <begin position="396"/>
        <end position="415"/>
    </location>
</feature>
<evidence type="ECO:0000256" key="9">
    <source>
        <dbReference type="ARBA" id="ARBA00022989"/>
    </source>
</evidence>
<reference evidence="14 15" key="1">
    <citation type="submission" date="2016-10" db="EMBL/GenBank/DDBJ databases">
        <authorList>
            <person name="de Groot N.N."/>
        </authorList>
    </citation>
    <scope>NUCLEOTIDE SEQUENCE [LARGE SCALE GENOMIC DNA]</scope>
    <source>
        <strain evidence="14 15">743A</strain>
    </source>
</reference>
<dbReference type="Proteomes" id="UP000199659">
    <property type="component" value="Unassembled WGS sequence"/>
</dbReference>
<evidence type="ECO:0000256" key="6">
    <source>
        <dbReference type="ARBA" id="ARBA00022449"/>
    </source>
</evidence>
<feature type="transmembrane region" description="Helical" evidence="13">
    <location>
        <begin position="421"/>
        <end position="440"/>
    </location>
</feature>
<feature type="transmembrane region" description="Helical" evidence="13">
    <location>
        <begin position="20"/>
        <end position="46"/>
    </location>
</feature>
<evidence type="ECO:0000256" key="5">
    <source>
        <dbReference type="ARBA" id="ARBA00022448"/>
    </source>
</evidence>
<keyword evidence="11 13" id="KW-0472">Membrane</keyword>
<keyword evidence="9 13" id="KW-1133">Transmembrane helix</keyword>
<evidence type="ECO:0000256" key="4">
    <source>
        <dbReference type="ARBA" id="ARBA00020268"/>
    </source>
</evidence>
<evidence type="ECO:0000256" key="10">
    <source>
        <dbReference type="ARBA" id="ARBA00023065"/>
    </source>
</evidence>
<dbReference type="InterPro" id="IPR002528">
    <property type="entry name" value="MATE_fam"/>
</dbReference>